<evidence type="ECO:0000313" key="3">
    <source>
        <dbReference type="EMBL" id="GAI29154.1"/>
    </source>
</evidence>
<reference evidence="3" key="1">
    <citation type="journal article" date="2014" name="Front. Microbiol.">
        <title>High frequency of phylogenetically diverse reductive dehalogenase-homologous genes in deep subseafloor sedimentary metagenomes.</title>
        <authorList>
            <person name="Kawai M."/>
            <person name="Futagami T."/>
            <person name="Toyoda A."/>
            <person name="Takaki Y."/>
            <person name="Nishi S."/>
            <person name="Hori S."/>
            <person name="Arai W."/>
            <person name="Tsubouchi T."/>
            <person name="Morono Y."/>
            <person name="Uchiyama I."/>
            <person name="Ito T."/>
            <person name="Fujiyama A."/>
            <person name="Inagaki F."/>
            <person name="Takami H."/>
        </authorList>
    </citation>
    <scope>NUCLEOTIDE SEQUENCE</scope>
    <source>
        <strain evidence="3">Expedition CK06-06</strain>
    </source>
</reference>
<proteinExistence type="predicted"/>
<dbReference type="PANTHER" id="PTHR34978:SF3">
    <property type="entry name" value="SLR0241 PROTEIN"/>
    <property type="match status" value="1"/>
</dbReference>
<keyword evidence="1" id="KW-1133">Transmembrane helix</keyword>
<feature type="transmembrane region" description="Helical" evidence="1">
    <location>
        <begin position="140"/>
        <end position="158"/>
    </location>
</feature>
<accession>X1PE13</accession>
<dbReference type="PANTHER" id="PTHR34978">
    <property type="entry name" value="POSSIBLE SENSOR-TRANSDUCER PROTEIN BLAR"/>
    <property type="match status" value="1"/>
</dbReference>
<dbReference type="Pfam" id="PF05569">
    <property type="entry name" value="Peptidase_M56"/>
    <property type="match status" value="1"/>
</dbReference>
<keyword evidence="1" id="KW-0472">Membrane</keyword>
<dbReference type="EMBL" id="BARV01015299">
    <property type="protein sequence ID" value="GAI29154.1"/>
    <property type="molecule type" value="Genomic_DNA"/>
</dbReference>
<dbReference type="InterPro" id="IPR052173">
    <property type="entry name" value="Beta-lactam_resp_regulator"/>
</dbReference>
<evidence type="ECO:0000259" key="2">
    <source>
        <dbReference type="Pfam" id="PF05569"/>
    </source>
</evidence>
<evidence type="ECO:0000256" key="1">
    <source>
        <dbReference type="SAM" id="Phobius"/>
    </source>
</evidence>
<dbReference type="InterPro" id="IPR008756">
    <property type="entry name" value="Peptidase_M56"/>
</dbReference>
<keyword evidence="1" id="KW-0812">Transmembrane</keyword>
<name>X1PE13_9ZZZZ</name>
<feature type="non-terminal residue" evidence="3">
    <location>
        <position position="1"/>
    </location>
</feature>
<feature type="transmembrane region" description="Helical" evidence="1">
    <location>
        <begin position="29"/>
        <end position="54"/>
    </location>
</feature>
<feature type="domain" description="Peptidase M56" evidence="2">
    <location>
        <begin position="5"/>
        <end position="90"/>
    </location>
</feature>
<protein>
    <recommendedName>
        <fullName evidence="2">Peptidase M56 domain-containing protein</fullName>
    </recommendedName>
</protein>
<gene>
    <name evidence="3" type="ORF">S06H3_26463</name>
</gene>
<comment type="caution">
    <text evidence="3">The sequence shown here is derived from an EMBL/GenBank/DDBJ whole genome shotgun (WGS) entry which is preliminary data.</text>
</comment>
<sequence>PKLMDMLNTGEKEVLIQHELSHIKRNDNLIGWIALILRDLLFFNPFSYIAYSLIKTEQDKDSDKLVLKYTGKPVKKIAKNILNIILKIRSISTLKPAYQPGQSFQFTPHSLFSQVRLKNRINSILKTNPTKIYSRIFPKILMYILFLILLIIQLMFIIKIDNFYIFLR</sequence>
<dbReference type="AlphaFoldDB" id="X1PE13"/>
<organism evidence="3">
    <name type="scientific">marine sediment metagenome</name>
    <dbReference type="NCBI Taxonomy" id="412755"/>
    <lineage>
        <taxon>unclassified sequences</taxon>
        <taxon>metagenomes</taxon>
        <taxon>ecological metagenomes</taxon>
    </lineage>
</organism>